<keyword evidence="6 7" id="KW-0349">Heme</keyword>
<sequence length="483" mass="54579">MRRDQSQLPIVTLPLFGSRVYVVFSVPIIQSIQKQHKLFAFQPIQAKFSTKLCGASKDAYKILRRHIHEENGEFGTIYGVMHHALCPGKFLDEMNFISSERVRSSIDGIRPGTNIKLGEWLRHHVTLATTDAVYGPHNPFREKEVENAFWAFDEAIPGLIFLPQCVSRQWVRNRKVVADAFRHYFLHGYHEYASALLKDFYQAECSYGFSLSDRSLFETGHAIATLDNTYTAVFWLIFYVFSSSSALQKIRHEVASIITASVGKVDGKRTARHVVDITKVNSHCPFLVSTFKETMRLHGIGISIRQVCKDTILDNTYCLKKGAMIIMPTISVHTDSRIWGPDALSFKYDRFFPDKATTTRGNKVSPAAFRSFGGGTTMCPGRHFATTQIMVWISILVMRYNIEPTSGSWNKPAAGKPNMANAIMRPDHDIEVNFNPRDYYSDGIWEVKVANPDEISISTTDSGVVGDRTVQWKLYASHESQGA</sequence>
<dbReference type="SUPFAM" id="SSF48264">
    <property type="entry name" value="Cytochrome P450"/>
    <property type="match status" value="1"/>
</dbReference>
<evidence type="ECO:0000313" key="9">
    <source>
        <dbReference type="Proteomes" id="UP000481858"/>
    </source>
</evidence>
<dbReference type="Proteomes" id="UP000481858">
    <property type="component" value="Unassembled WGS sequence"/>
</dbReference>
<evidence type="ECO:0000256" key="3">
    <source>
        <dbReference type="ARBA" id="ARBA00022723"/>
    </source>
</evidence>
<dbReference type="GO" id="GO:0004497">
    <property type="term" value="F:monooxygenase activity"/>
    <property type="evidence" value="ECO:0007669"/>
    <property type="project" value="UniProtKB-KW"/>
</dbReference>
<name>A0A7C8MNB4_9PEZI</name>
<organism evidence="8 9">
    <name type="scientific">Xylaria multiplex</name>
    <dbReference type="NCBI Taxonomy" id="323545"/>
    <lineage>
        <taxon>Eukaryota</taxon>
        <taxon>Fungi</taxon>
        <taxon>Dikarya</taxon>
        <taxon>Ascomycota</taxon>
        <taxon>Pezizomycotina</taxon>
        <taxon>Sordariomycetes</taxon>
        <taxon>Xylariomycetidae</taxon>
        <taxon>Xylariales</taxon>
        <taxon>Xylariaceae</taxon>
        <taxon>Xylaria</taxon>
    </lineage>
</organism>
<dbReference type="Pfam" id="PF00067">
    <property type="entry name" value="p450"/>
    <property type="match status" value="1"/>
</dbReference>
<keyword evidence="7" id="KW-0560">Oxidoreductase</keyword>
<accession>A0A7C8MNB4</accession>
<dbReference type="PROSITE" id="PS00086">
    <property type="entry name" value="CYTOCHROME_P450"/>
    <property type="match status" value="1"/>
</dbReference>
<dbReference type="InterPro" id="IPR017972">
    <property type="entry name" value="Cyt_P450_CS"/>
</dbReference>
<evidence type="ECO:0000256" key="4">
    <source>
        <dbReference type="ARBA" id="ARBA00023004"/>
    </source>
</evidence>
<dbReference type="EMBL" id="WUBL01000071">
    <property type="protein sequence ID" value="KAF2967250.1"/>
    <property type="molecule type" value="Genomic_DNA"/>
</dbReference>
<evidence type="ECO:0000256" key="6">
    <source>
        <dbReference type="PIRSR" id="PIRSR602403-1"/>
    </source>
</evidence>
<evidence type="ECO:0000313" key="8">
    <source>
        <dbReference type="EMBL" id="KAF2967250.1"/>
    </source>
</evidence>
<dbReference type="Gene3D" id="1.10.630.10">
    <property type="entry name" value="Cytochrome P450"/>
    <property type="match status" value="1"/>
</dbReference>
<dbReference type="InterPro" id="IPR053007">
    <property type="entry name" value="CYP450_monoxygenase_sec-met"/>
</dbReference>
<dbReference type="AlphaFoldDB" id="A0A7C8MNB4"/>
<evidence type="ECO:0000256" key="1">
    <source>
        <dbReference type="ARBA" id="ARBA00001971"/>
    </source>
</evidence>
<dbReference type="PRINTS" id="PR00465">
    <property type="entry name" value="EP450IV"/>
</dbReference>
<dbReference type="OrthoDB" id="3366823at2759"/>
<keyword evidence="5 7" id="KW-0503">Monooxygenase</keyword>
<proteinExistence type="inferred from homology"/>
<dbReference type="PANTHER" id="PTHR47582:SF1">
    <property type="entry name" value="P450, PUTATIVE (EUROFUNG)-RELATED"/>
    <property type="match status" value="1"/>
</dbReference>
<dbReference type="GO" id="GO:0005506">
    <property type="term" value="F:iron ion binding"/>
    <property type="evidence" value="ECO:0007669"/>
    <property type="project" value="InterPro"/>
</dbReference>
<dbReference type="CDD" id="cd11040">
    <property type="entry name" value="CYP7_CYP8-like"/>
    <property type="match status" value="1"/>
</dbReference>
<dbReference type="InParanoid" id="A0A7C8MNB4"/>
<dbReference type="InterPro" id="IPR001128">
    <property type="entry name" value="Cyt_P450"/>
</dbReference>
<comment type="caution">
    <text evidence="8">The sequence shown here is derived from an EMBL/GenBank/DDBJ whole genome shotgun (WGS) entry which is preliminary data.</text>
</comment>
<keyword evidence="4 6" id="KW-0408">Iron</keyword>
<dbReference type="InterPro" id="IPR002403">
    <property type="entry name" value="Cyt_P450_E_grp-IV"/>
</dbReference>
<dbReference type="InterPro" id="IPR036396">
    <property type="entry name" value="Cyt_P450_sf"/>
</dbReference>
<dbReference type="GO" id="GO:0016705">
    <property type="term" value="F:oxidoreductase activity, acting on paired donors, with incorporation or reduction of molecular oxygen"/>
    <property type="evidence" value="ECO:0007669"/>
    <property type="project" value="InterPro"/>
</dbReference>
<dbReference type="PANTHER" id="PTHR47582">
    <property type="entry name" value="P450, PUTATIVE (EUROFUNG)-RELATED"/>
    <property type="match status" value="1"/>
</dbReference>
<comment type="cofactor">
    <cofactor evidence="1 6">
        <name>heme</name>
        <dbReference type="ChEBI" id="CHEBI:30413"/>
    </cofactor>
</comment>
<evidence type="ECO:0000256" key="2">
    <source>
        <dbReference type="ARBA" id="ARBA00010617"/>
    </source>
</evidence>
<keyword evidence="3 6" id="KW-0479">Metal-binding</keyword>
<feature type="binding site" description="axial binding residue" evidence="6">
    <location>
        <position position="379"/>
    </location>
    <ligand>
        <name>heme</name>
        <dbReference type="ChEBI" id="CHEBI:30413"/>
    </ligand>
    <ligandPart>
        <name>Fe</name>
        <dbReference type="ChEBI" id="CHEBI:18248"/>
    </ligandPart>
</feature>
<evidence type="ECO:0000256" key="5">
    <source>
        <dbReference type="ARBA" id="ARBA00023033"/>
    </source>
</evidence>
<comment type="similarity">
    <text evidence="2 7">Belongs to the cytochrome P450 family.</text>
</comment>
<dbReference type="GO" id="GO:0020037">
    <property type="term" value="F:heme binding"/>
    <property type="evidence" value="ECO:0007669"/>
    <property type="project" value="InterPro"/>
</dbReference>
<reference evidence="8 9" key="1">
    <citation type="submission" date="2019-12" db="EMBL/GenBank/DDBJ databases">
        <title>Draft genome sequence of the ascomycete Xylaria multiplex DSM 110363.</title>
        <authorList>
            <person name="Buettner E."/>
            <person name="Kellner H."/>
        </authorList>
    </citation>
    <scope>NUCLEOTIDE SEQUENCE [LARGE SCALE GENOMIC DNA]</scope>
    <source>
        <strain evidence="8 9">DSM 110363</strain>
    </source>
</reference>
<evidence type="ECO:0008006" key="10">
    <source>
        <dbReference type="Google" id="ProtNLM"/>
    </source>
</evidence>
<gene>
    <name evidence="8" type="ORF">GQX73_g6348</name>
</gene>
<keyword evidence="9" id="KW-1185">Reference proteome</keyword>
<evidence type="ECO:0000256" key="7">
    <source>
        <dbReference type="RuleBase" id="RU000461"/>
    </source>
</evidence>
<protein>
    <recommendedName>
        <fullName evidence="10">Cytochrome P450</fullName>
    </recommendedName>
</protein>